<evidence type="ECO:0000259" key="1">
    <source>
        <dbReference type="Pfam" id="PF13026"/>
    </source>
</evidence>
<feature type="domain" description="DUF3887" evidence="1">
    <location>
        <begin position="47"/>
        <end position="131"/>
    </location>
</feature>
<dbReference type="SUPFAM" id="SSF54427">
    <property type="entry name" value="NTF2-like"/>
    <property type="match status" value="1"/>
</dbReference>
<dbReference type="AlphaFoldDB" id="A0A3B7MEY7"/>
<gene>
    <name evidence="2" type="ORF">D3A95_07055</name>
</gene>
<dbReference type="InterPro" id="IPR032710">
    <property type="entry name" value="NTF2-like_dom_sf"/>
</dbReference>
<name>A0A3B7MEY7_9CYAN</name>
<dbReference type="Proteomes" id="UP000261812">
    <property type="component" value="Chromosome"/>
</dbReference>
<organism evidence="2 3">
    <name type="scientific">Thermosynechococcus sichuanensis E542</name>
    <dbReference type="NCBI Taxonomy" id="2016101"/>
    <lineage>
        <taxon>Bacteria</taxon>
        <taxon>Bacillati</taxon>
        <taxon>Cyanobacteriota</taxon>
        <taxon>Cyanophyceae</taxon>
        <taxon>Acaryochloridales</taxon>
        <taxon>Thermosynechococcaceae</taxon>
        <taxon>Thermosynechococcus</taxon>
        <taxon>Thermosynechococcus sichuanensis</taxon>
    </lineage>
</organism>
<dbReference type="InterPro" id="IPR024981">
    <property type="entry name" value="DUF3887"/>
</dbReference>
<keyword evidence="3" id="KW-1185">Reference proteome</keyword>
<dbReference type="Pfam" id="PF13026">
    <property type="entry name" value="DUF3887"/>
    <property type="match status" value="1"/>
</dbReference>
<evidence type="ECO:0000313" key="3">
    <source>
        <dbReference type="Proteomes" id="UP000261812"/>
    </source>
</evidence>
<dbReference type="KEGG" id="tsq:D3A95_07055"/>
<proteinExistence type="predicted"/>
<dbReference type="Gene3D" id="3.10.450.590">
    <property type="match status" value="1"/>
</dbReference>
<protein>
    <submittedName>
        <fullName evidence="2">DUF3887 domain-containing protein</fullName>
    </submittedName>
</protein>
<sequence length="152" mass="16762">MQQFFSPLALLVWAFLGGVSSSLWPAIARGESPAVINISEQTQVQTAEQFIDALFGNNFDLAWSYLHPQLQKEFPPKRLKQSKERFLKRVGAYKERLGSKSNGNIVSVKVAFAKVTDTLIVIMDSNGKITGIDFPATPDDLSAQPLPSPSRP</sequence>
<dbReference type="RefSeq" id="WP_181494362.1">
    <property type="nucleotide sequence ID" value="NZ_CP032152.1"/>
</dbReference>
<evidence type="ECO:0000313" key="2">
    <source>
        <dbReference type="EMBL" id="AXY67961.1"/>
    </source>
</evidence>
<reference evidence="3" key="1">
    <citation type="submission" date="2018-09" db="EMBL/GenBank/DDBJ databases">
        <title>Complete genome sequence of thermophilic cyanobacteria strain Thermosynechococcus elongatus PKUAC-SCTE542.</title>
        <authorList>
            <person name="Liang Y."/>
            <person name="Tang J."/>
            <person name="Daroch M."/>
        </authorList>
    </citation>
    <scope>NUCLEOTIDE SEQUENCE [LARGE SCALE GENOMIC DNA]</scope>
    <source>
        <strain evidence="3">E542</strain>
    </source>
</reference>
<dbReference type="EMBL" id="CP032152">
    <property type="protein sequence ID" value="AXY67961.1"/>
    <property type="molecule type" value="Genomic_DNA"/>
</dbReference>
<accession>A0A3B7MEY7</accession>